<feature type="compositionally biased region" description="Polar residues" evidence="1">
    <location>
        <begin position="737"/>
        <end position="755"/>
    </location>
</feature>
<dbReference type="AlphaFoldDB" id="A0AAD5YLP8"/>
<feature type="domain" description="C2H2-type" evidence="2">
    <location>
        <begin position="969"/>
        <end position="994"/>
    </location>
</feature>
<evidence type="ECO:0000259" key="2">
    <source>
        <dbReference type="SMART" id="SM00355"/>
    </source>
</evidence>
<evidence type="ECO:0000313" key="3">
    <source>
        <dbReference type="EMBL" id="KAJ3561731.1"/>
    </source>
</evidence>
<proteinExistence type="predicted"/>
<feature type="compositionally biased region" description="Pro residues" evidence="1">
    <location>
        <begin position="584"/>
        <end position="593"/>
    </location>
</feature>
<feature type="compositionally biased region" description="Basic and acidic residues" evidence="1">
    <location>
        <begin position="439"/>
        <end position="454"/>
    </location>
</feature>
<feature type="compositionally biased region" description="Low complexity" evidence="1">
    <location>
        <begin position="337"/>
        <end position="347"/>
    </location>
</feature>
<feature type="compositionally biased region" description="Polar residues" evidence="1">
    <location>
        <begin position="177"/>
        <end position="187"/>
    </location>
</feature>
<dbReference type="InterPro" id="IPR013087">
    <property type="entry name" value="Znf_C2H2_type"/>
</dbReference>
<feature type="compositionally biased region" description="Polar residues" evidence="1">
    <location>
        <begin position="385"/>
        <end position="403"/>
    </location>
</feature>
<protein>
    <recommendedName>
        <fullName evidence="2">C2H2-type domain-containing protein</fullName>
    </recommendedName>
</protein>
<feature type="region of interest" description="Disordered" evidence="1">
    <location>
        <begin position="1165"/>
        <end position="1204"/>
    </location>
</feature>
<feature type="compositionally biased region" description="Pro residues" evidence="1">
    <location>
        <begin position="358"/>
        <end position="372"/>
    </location>
</feature>
<feature type="region of interest" description="Disordered" evidence="1">
    <location>
        <begin position="175"/>
        <end position="217"/>
    </location>
</feature>
<organism evidence="3 4">
    <name type="scientific">Leucocoprinus birnbaumii</name>
    <dbReference type="NCBI Taxonomy" id="56174"/>
    <lineage>
        <taxon>Eukaryota</taxon>
        <taxon>Fungi</taxon>
        <taxon>Dikarya</taxon>
        <taxon>Basidiomycota</taxon>
        <taxon>Agaricomycotina</taxon>
        <taxon>Agaricomycetes</taxon>
        <taxon>Agaricomycetidae</taxon>
        <taxon>Agaricales</taxon>
        <taxon>Agaricineae</taxon>
        <taxon>Agaricaceae</taxon>
        <taxon>Leucocoprinus</taxon>
    </lineage>
</organism>
<feature type="compositionally biased region" description="Low complexity" evidence="1">
    <location>
        <begin position="691"/>
        <end position="700"/>
    </location>
</feature>
<dbReference type="EMBL" id="JANIEX010000961">
    <property type="protein sequence ID" value="KAJ3561731.1"/>
    <property type="molecule type" value="Genomic_DNA"/>
</dbReference>
<feature type="region of interest" description="Disordered" evidence="1">
    <location>
        <begin position="239"/>
        <end position="268"/>
    </location>
</feature>
<feature type="compositionally biased region" description="Low complexity" evidence="1">
    <location>
        <begin position="200"/>
        <end position="215"/>
    </location>
</feature>
<name>A0AAD5YLP8_9AGAR</name>
<feature type="compositionally biased region" description="Low complexity" evidence="1">
    <location>
        <begin position="415"/>
        <end position="427"/>
    </location>
</feature>
<comment type="caution">
    <text evidence="3">The sequence shown here is derived from an EMBL/GenBank/DDBJ whole genome shotgun (WGS) entry which is preliminary data.</text>
</comment>
<dbReference type="Proteomes" id="UP001213000">
    <property type="component" value="Unassembled WGS sequence"/>
</dbReference>
<sequence>MSNQPTRPFVSQDEYERNKNTIASYREYIELLEGMNEQGRQNHIEYERVEQMLQEQIRQGDEARQKLMLLREHGARRAIDGGVAVPSMAVVAQNIPVVAPSVQPSSAYIEEVPTHTNRLNYVPQSSRTVTHGPQLVPYNQQTQYPAYGATYYATDYAHGQYNPHAQRPIVQPAPNHVQYSQGTSAPSHQAYPHNVPQAHSQPQSYSQPQSSRQSQTLPAFTPEQTEHLRLFQQQLEMAKKAKVAQPQSTLPPRYYPPSYPQSHGVPVQKRVSTPNQVPVHVDNRQGQAVPQNTLTMRDQQVQQQYPKTAAQVQAPPESASHQDQAVSSPVSGPPAPSSSSLDGALGSFQKRNDKQPESAPPPPVQTNPPVQPVTPQITSPALETPRTSTSRIDVPNTSSSSPMVNGVIQEPPVTPAARIPPASSSSAGAHDLSASPLRTPKEADKKSLARDILRALKRPRPEGSATQEPEPKRHALGVSALDPSKQPTPQPAVAHPALAAGGVSAPAASISNAVGNTASRPPIVQSTPQASSSPSITTLPPPSTSVPTKPSIPTSATLAPPISTKSPAPIAATTTTDIPSHSPLLPPQPPPSSTPAAQTSVSKVQQNVTVPAASSSRPTPAQTPIATTNANPAPQQQKNVPGTESLTSQTLAKISRISSFGRSSDQYRYHALSHAGQPSPPSPAPGPGPASAPSIGPASEPLHRSQLDTIVPVNRAPLQSLQFQPALTPDQPGPSGRPSSTKQLQPPASSSSVLPVQNVPVSAVNKGSVDSTAPNAVKTAEARNTTPSSVFPQGGQNKTPLFLPSPTSSPNLGTTPSTGIDEGAELLLSSKKDKGKRKAVDPFSSLSPSLQSVAVGMKDHSARWSGSREVFAYVLVPPLPDYAERWKRQGTPENPTEMTEQELGDLGGMSRSRSPSLGDYAGPPRSASVSSTPVEIIDLVDDEESESDMAEDDAEKEAFLENCAILREAFCKWLGCEVVLNSSGALIRHIDISHGPKRIDADSPWTCGWTACGYTSISREDYRQHIERHAVYPLLCPFTVTRSIDPIRRPIAYNAARPMPTTPSGKNLLDAPAPANTPYSFLQNRSTRYSSYLSTPARSRNFLESGSTYATNLVKRGLVLWPEKDGEAIQDEMIEALEDMEEEAVERELLDGDGEDVDVFGPTITIETTGSGASGGDVGRGGVSGSSGSHTDGRASARVSPAKK</sequence>
<feature type="compositionally biased region" description="Polar residues" evidence="1">
    <location>
        <begin position="513"/>
        <end position="530"/>
    </location>
</feature>
<feature type="region of interest" description="Disordered" evidence="1">
    <location>
        <begin position="665"/>
        <end position="823"/>
    </location>
</feature>
<reference evidence="3" key="1">
    <citation type="submission" date="2022-07" db="EMBL/GenBank/DDBJ databases">
        <title>Genome Sequence of Leucocoprinus birnbaumii.</title>
        <authorList>
            <person name="Buettner E."/>
        </authorList>
    </citation>
    <scope>NUCLEOTIDE SEQUENCE</scope>
    <source>
        <strain evidence="3">VT141</strain>
    </source>
</reference>
<feature type="compositionally biased region" description="Polar residues" evidence="1">
    <location>
        <begin position="782"/>
        <end position="798"/>
    </location>
</feature>
<feature type="region of interest" description="Disordered" evidence="1">
    <location>
        <begin position="513"/>
        <end position="649"/>
    </location>
</feature>
<feature type="compositionally biased region" description="Low complexity" evidence="1">
    <location>
        <begin position="563"/>
        <end position="583"/>
    </location>
</feature>
<feature type="compositionally biased region" description="Pro residues" evidence="1">
    <location>
        <begin position="678"/>
        <end position="690"/>
    </location>
</feature>
<feature type="compositionally biased region" description="Low complexity" evidence="1">
    <location>
        <begin position="545"/>
        <end position="555"/>
    </location>
</feature>
<feature type="compositionally biased region" description="Gly residues" evidence="1">
    <location>
        <begin position="1172"/>
        <end position="1185"/>
    </location>
</feature>
<feature type="region of interest" description="Disordered" evidence="1">
    <location>
        <begin position="888"/>
        <end position="931"/>
    </location>
</feature>
<dbReference type="SMART" id="SM00355">
    <property type="entry name" value="ZnF_C2H2"/>
    <property type="match status" value="2"/>
</dbReference>
<evidence type="ECO:0000313" key="4">
    <source>
        <dbReference type="Proteomes" id="UP001213000"/>
    </source>
</evidence>
<keyword evidence="4" id="KW-1185">Reference proteome</keyword>
<feature type="region of interest" description="Disordered" evidence="1">
    <location>
        <begin position="298"/>
        <end position="498"/>
    </location>
</feature>
<accession>A0AAD5YLP8</accession>
<feature type="domain" description="C2H2-type" evidence="2">
    <location>
        <begin position="1005"/>
        <end position="1029"/>
    </location>
</feature>
<feature type="compositionally biased region" description="Low complexity" evidence="1">
    <location>
        <begin position="799"/>
        <end position="810"/>
    </location>
</feature>
<gene>
    <name evidence="3" type="ORF">NP233_g10013</name>
</gene>
<evidence type="ECO:0000256" key="1">
    <source>
        <dbReference type="SAM" id="MobiDB-lite"/>
    </source>
</evidence>
<feature type="compositionally biased region" description="Polar residues" evidence="1">
    <location>
        <begin position="601"/>
        <end position="649"/>
    </location>
</feature>